<dbReference type="AlphaFoldDB" id="A0A3M0L3Z6"/>
<evidence type="ECO:0000259" key="1">
    <source>
        <dbReference type="Pfam" id="PF00078"/>
    </source>
</evidence>
<sequence length="216" mass="24650">MEKGLENKSYEEQLRELGRFNLKKRRLRRDLTTFYNYLKGNFSKQPAHYVDSKVLANKLYVQVEAGDEWCPSGPCLGLVLFNIFINDIDSETKCTLSKFADDTKLSRAVDRTEGQDAIQVDMDKLKKWIHENVMKFNKAKCEILHLGQGNPRYEYRLGKELIKSSPVEKDLRVLVNEKLDMSQQCALAAHKANRIPGCIKTCGQQAKGGDCSPFPS</sequence>
<proteinExistence type="predicted"/>
<evidence type="ECO:0000313" key="2">
    <source>
        <dbReference type="EMBL" id="RMC20269.1"/>
    </source>
</evidence>
<dbReference type="Proteomes" id="UP000269221">
    <property type="component" value="Unassembled WGS sequence"/>
</dbReference>
<dbReference type="InterPro" id="IPR000477">
    <property type="entry name" value="RT_dom"/>
</dbReference>
<dbReference type="PANTHER" id="PTHR33332">
    <property type="entry name" value="REVERSE TRANSCRIPTASE DOMAIN-CONTAINING PROTEIN"/>
    <property type="match status" value="1"/>
</dbReference>
<name>A0A3M0L3Z6_HIRRU</name>
<dbReference type="OrthoDB" id="73680at2759"/>
<accession>A0A3M0L3Z6</accession>
<comment type="caution">
    <text evidence="2">The sequence shown here is derived from an EMBL/GenBank/DDBJ whole genome shotgun (WGS) entry which is preliminary data.</text>
</comment>
<dbReference type="Pfam" id="PF00078">
    <property type="entry name" value="RVT_1"/>
    <property type="match status" value="1"/>
</dbReference>
<feature type="domain" description="Reverse transcriptase" evidence="1">
    <location>
        <begin position="38"/>
        <end position="149"/>
    </location>
</feature>
<protein>
    <recommendedName>
        <fullName evidence="1">Reverse transcriptase domain-containing protein</fullName>
    </recommendedName>
</protein>
<reference evidence="2 3" key="1">
    <citation type="submission" date="2018-07" db="EMBL/GenBank/DDBJ databases">
        <title>A high quality draft genome assembly of the barn swallow (H. rustica rustica).</title>
        <authorList>
            <person name="Formenti G."/>
            <person name="Chiara M."/>
            <person name="Poveda L."/>
            <person name="Francoijs K.-J."/>
            <person name="Bonisoli-Alquati A."/>
            <person name="Canova L."/>
            <person name="Gianfranceschi L."/>
            <person name="Horner D.S."/>
            <person name="Saino N."/>
        </authorList>
    </citation>
    <scope>NUCLEOTIDE SEQUENCE [LARGE SCALE GENOMIC DNA]</scope>
    <source>
        <strain evidence="2">Chelidonia</strain>
        <tissue evidence="2">Blood</tissue>
    </source>
</reference>
<gene>
    <name evidence="2" type="ORF">DUI87_01115</name>
</gene>
<keyword evidence="3" id="KW-1185">Reference proteome</keyword>
<organism evidence="2 3">
    <name type="scientific">Hirundo rustica rustica</name>
    <dbReference type="NCBI Taxonomy" id="333673"/>
    <lineage>
        <taxon>Eukaryota</taxon>
        <taxon>Metazoa</taxon>
        <taxon>Chordata</taxon>
        <taxon>Craniata</taxon>
        <taxon>Vertebrata</taxon>
        <taxon>Euteleostomi</taxon>
        <taxon>Archelosauria</taxon>
        <taxon>Archosauria</taxon>
        <taxon>Dinosauria</taxon>
        <taxon>Saurischia</taxon>
        <taxon>Theropoda</taxon>
        <taxon>Coelurosauria</taxon>
        <taxon>Aves</taxon>
        <taxon>Neognathae</taxon>
        <taxon>Neoaves</taxon>
        <taxon>Telluraves</taxon>
        <taxon>Australaves</taxon>
        <taxon>Passeriformes</taxon>
        <taxon>Sylvioidea</taxon>
        <taxon>Hirundinidae</taxon>
        <taxon>Hirundo</taxon>
    </lineage>
</organism>
<evidence type="ECO:0000313" key="3">
    <source>
        <dbReference type="Proteomes" id="UP000269221"/>
    </source>
</evidence>
<dbReference type="EMBL" id="QRBI01000093">
    <property type="protein sequence ID" value="RMC20269.1"/>
    <property type="molecule type" value="Genomic_DNA"/>
</dbReference>